<dbReference type="InterPro" id="IPR021327">
    <property type="entry name" value="DUF2934"/>
</dbReference>
<gene>
    <name evidence="1" type="ORF">CO657_35535</name>
</gene>
<protein>
    <submittedName>
        <fullName evidence="1">DUF2934 domain-containing protein</fullName>
    </submittedName>
</protein>
<sequence length="130" mass="14748">MNDEERRTRAYRIWESEGRPAGQDRAHWNRAGDVTVDPAAATSEYVRYYSGVAPAGSLIVKFYHSGNEIRGYVRKVADEDQDDTIFPGEEMEPEAAFKLAESHNGNSNHPVFIELVEGVEWDPTWGRLAY</sequence>
<dbReference type="Proteomes" id="UP000220927">
    <property type="component" value="Plasmid pRapFH23d"/>
</dbReference>
<dbReference type="Pfam" id="PF11154">
    <property type="entry name" value="DUF2934"/>
    <property type="match status" value="1"/>
</dbReference>
<accession>A0AAE6C545</accession>
<proteinExistence type="predicted"/>
<name>A0AAE6C545_9HYPH</name>
<keyword evidence="1" id="KW-0614">Plasmid</keyword>
<dbReference type="AlphaFoldDB" id="A0AAE6C545"/>
<reference evidence="1 2" key="1">
    <citation type="submission" date="2019-01" db="EMBL/GenBank/DDBJ databases">
        <title>Genomic insights into the origins and evolution of symbiotic genes in the Phaseolus vulgaris microsymbionts.</title>
        <authorList>
            <person name="Tong W."/>
        </authorList>
    </citation>
    <scope>NUCLEOTIDE SEQUENCE [LARGE SCALE GENOMIC DNA]</scope>
    <source>
        <strain evidence="1 2">FH23</strain>
        <plasmid evidence="2">prapfh23d</plasmid>
    </source>
</reference>
<evidence type="ECO:0000313" key="2">
    <source>
        <dbReference type="Proteomes" id="UP000220927"/>
    </source>
</evidence>
<dbReference type="KEGG" id="rad:CO657_35535"/>
<geneLocation type="plasmid" evidence="2">
    <name>prapfh23d</name>
</geneLocation>
<dbReference type="EMBL" id="CP035002">
    <property type="protein sequence ID" value="QAS83098.1"/>
    <property type="molecule type" value="Genomic_DNA"/>
</dbReference>
<organism evidence="1 2">
    <name type="scientific">Rhizobium acidisoli</name>
    <dbReference type="NCBI Taxonomy" id="1538158"/>
    <lineage>
        <taxon>Bacteria</taxon>
        <taxon>Pseudomonadati</taxon>
        <taxon>Pseudomonadota</taxon>
        <taxon>Alphaproteobacteria</taxon>
        <taxon>Hyphomicrobiales</taxon>
        <taxon>Rhizobiaceae</taxon>
        <taxon>Rhizobium/Agrobacterium group</taxon>
        <taxon>Rhizobium</taxon>
    </lineage>
</organism>
<dbReference type="RefSeq" id="WP_082366338.1">
    <property type="nucleotide sequence ID" value="NZ_CP035002.1"/>
</dbReference>
<evidence type="ECO:0000313" key="1">
    <source>
        <dbReference type="EMBL" id="QAS83098.1"/>
    </source>
</evidence>
<keyword evidence="2" id="KW-1185">Reference proteome</keyword>